<dbReference type="AlphaFoldDB" id="A0A7K1GGB1"/>
<feature type="transmembrane region" description="Helical" evidence="1">
    <location>
        <begin position="35"/>
        <end position="57"/>
    </location>
</feature>
<comment type="caution">
    <text evidence="2">The sequence shown here is derived from an EMBL/GenBank/DDBJ whole genome shotgun (WGS) entry which is preliminary data.</text>
</comment>
<keyword evidence="1" id="KW-0472">Membrane</keyword>
<keyword evidence="1" id="KW-1133">Transmembrane helix</keyword>
<protein>
    <submittedName>
        <fullName evidence="2">Uncharacterized protein</fullName>
    </submittedName>
</protein>
<dbReference type="RefSeq" id="WP_155089522.1">
    <property type="nucleotide sequence ID" value="NZ_WJYA01000006.1"/>
</dbReference>
<name>A0A7K1GGB1_9FLAO</name>
<dbReference type="Proteomes" id="UP000447545">
    <property type="component" value="Unassembled WGS sequence"/>
</dbReference>
<gene>
    <name evidence="2" type="ORF">F1003_11230</name>
</gene>
<keyword evidence="1" id="KW-0812">Transmembrane</keyword>
<dbReference type="EMBL" id="WJYA01000006">
    <property type="protein sequence ID" value="MTE27504.1"/>
    <property type="molecule type" value="Genomic_DNA"/>
</dbReference>
<evidence type="ECO:0000313" key="3">
    <source>
        <dbReference type="Proteomes" id="UP000447545"/>
    </source>
</evidence>
<proteinExistence type="predicted"/>
<accession>A0A7K1GGB1</accession>
<keyword evidence="3" id="KW-1185">Reference proteome</keyword>
<reference evidence="2 3" key="1">
    <citation type="submission" date="2019-11" db="EMBL/GenBank/DDBJ databases">
        <title>Winogradskyella ouciana sp. nov., isolated from the hadal seawater of the Mariana Trench.</title>
        <authorList>
            <person name="Liu R."/>
        </authorList>
    </citation>
    <scope>NUCLEOTIDE SEQUENCE [LARGE SCALE GENOMIC DNA]</scope>
    <source>
        <strain evidence="2 3">ZXX205</strain>
    </source>
</reference>
<organism evidence="2 3">
    <name type="scientific">Winogradskyella ouciana</name>
    <dbReference type="NCBI Taxonomy" id="2608631"/>
    <lineage>
        <taxon>Bacteria</taxon>
        <taxon>Pseudomonadati</taxon>
        <taxon>Bacteroidota</taxon>
        <taxon>Flavobacteriia</taxon>
        <taxon>Flavobacteriales</taxon>
        <taxon>Flavobacteriaceae</taxon>
        <taxon>Winogradskyella</taxon>
    </lineage>
</organism>
<evidence type="ECO:0000256" key="1">
    <source>
        <dbReference type="SAM" id="Phobius"/>
    </source>
</evidence>
<feature type="transmembrane region" description="Helical" evidence="1">
    <location>
        <begin position="12"/>
        <end position="29"/>
    </location>
</feature>
<sequence>MKLFPINRNSIALSVVAFVSIGFFVAGLFDVLDYFIMKALLFTGFAVLLVIALIHALKNNDKKKSS</sequence>
<evidence type="ECO:0000313" key="2">
    <source>
        <dbReference type="EMBL" id="MTE27504.1"/>
    </source>
</evidence>